<dbReference type="SUPFAM" id="SSF52058">
    <property type="entry name" value="L domain-like"/>
    <property type="match status" value="1"/>
</dbReference>
<evidence type="ECO:0000313" key="1">
    <source>
        <dbReference type="EMBL" id="KAJ9687395.1"/>
    </source>
</evidence>
<accession>A0AA38ZEK4</accession>
<proteinExistence type="predicted"/>
<dbReference type="EMBL" id="JARBHA010000012">
    <property type="protein sequence ID" value="KAJ9687395.1"/>
    <property type="molecule type" value="Genomic_DNA"/>
</dbReference>
<name>A0AA38ZEK4_VITRO</name>
<dbReference type="AlphaFoldDB" id="A0AA38ZEK4"/>
<protein>
    <submittedName>
        <fullName evidence="1">Uncharacterized protein</fullName>
    </submittedName>
</protein>
<reference evidence="1 2" key="1">
    <citation type="journal article" date="2023" name="BMC Biotechnol.">
        <title>Vitis rotundifolia cv Carlos genome sequencing.</title>
        <authorList>
            <person name="Huff M."/>
            <person name="Hulse-Kemp A."/>
            <person name="Scheffler B."/>
            <person name="Youngblood R."/>
            <person name="Simpson S."/>
            <person name="Babiker E."/>
            <person name="Staton M."/>
        </authorList>
    </citation>
    <scope>NUCLEOTIDE SEQUENCE [LARGE SCALE GENOMIC DNA]</scope>
    <source>
        <tissue evidence="1">Leaf</tissue>
    </source>
</reference>
<dbReference type="InterPro" id="IPR032675">
    <property type="entry name" value="LRR_dom_sf"/>
</dbReference>
<gene>
    <name evidence="1" type="ORF">PVL29_016045</name>
</gene>
<organism evidence="1 2">
    <name type="scientific">Vitis rotundifolia</name>
    <name type="common">Muscadine grape</name>
    <dbReference type="NCBI Taxonomy" id="103349"/>
    <lineage>
        <taxon>Eukaryota</taxon>
        <taxon>Viridiplantae</taxon>
        <taxon>Streptophyta</taxon>
        <taxon>Embryophyta</taxon>
        <taxon>Tracheophyta</taxon>
        <taxon>Spermatophyta</taxon>
        <taxon>Magnoliopsida</taxon>
        <taxon>eudicotyledons</taxon>
        <taxon>Gunneridae</taxon>
        <taxon>Pentapetalae</taxon>
        <taxon>rosids</taxon>
        <taxon>Vitales</taxon>
        <taxon>Vitaceae</taxon>
        <taxon>Viteae</taxon>
        <taxon>Vitis</taxon>
    </lineage>
</organism>
<sequence>MFSLGNSNSKSPSHLHDCHPPLSFTLLMVEWGLQGLASLPSLKISGLPNLRSLDSLGLQLLTSLQKLEIHDCPKLQSLTEELLPTSLSVLTIQSCPLLKGQCKFWTGEDWRHIAHIPYVVTNDQVQ</sequence>
<comment type="caution">
    <text evidence="1">The sequence shown here is derived from an EMBL/GenBank/DDBJ whole genome shotgun (WGS) entry which is preliminary data.</text>
</comment>
<evidence type="ECO:0000313" key="2">
    <source>
        <dbReference type="Proteomes" id="UP001168098"/>
    </source>
</evidence>
<keyword evidence="2" id="KW-1185">Reference proteome</keyword>
<dbReference type="Gene3D" id="3.80.10.10">
    <property type="entry name" value="Ribonuclease Inhibitor"/>
    <property type="match status" value="1"/>
</dbReference>
<dbReference type="Proteomes" id="UP001168098">
    <property type="component" value="Unassembled WGS sequence"/>
</dbReference>